<dbReference type="InterPro" id="IPR017907">
    <property type="entry name" value="Znf_RING_CS"/>
</dbReference>
<gene>
    <name evidence="11" type="ORF">DFH08DRAFT_852672</name>
</gene>
<keyword evidence="6" id="KW-0067">ATP-binding</keyword>
<feature type="compositionally biased region" description="Basic residues" evidence="8">
    <location>
        <begin position="526"/>
        <end position="548"/>
    </location>
</feature>
<dbReference type="Gene3D" id="3.40.50.300">
    <property type="entry name" value="P-loop containing nucleotide triphosphate hydrolases"/>
    <property type="match status" value="2"/>
</dbReference>
<dbReference type="SMART" id="SM00487">
    <property type="entry name" value="DEXDc"/>
    <property type="match status" value="1"/>
</dbReference>
<dbReference type="PROSITE" id="PS51192">
    <property type="entry name" value="HELICASE_ATP_BIND_1"/>
    <property type="match status" value="1"/>
</dbReference>
<dbReference type="Pfam" id="PF26021">
    <property type="entry name" value="Ferritin_C144_05"/>
    <property type="match status" value="1"/>
</dbReference>
<proteinExistence type="predicted"/>
<dbReference type="Gene3D" id="3.40.50.10810">
    <property type="entry name" value="Tandem AAA-ATPase domain"/>
    <property type="match status" value="2"/>
</dbReference>
<evidence type="ECO:0000313" key="11">
    <source>
        <dbReference type="EMBL" id="KAJ7355512.1"/>
    </source>
</evidence>
<keyword evidence="1" id="KW-0479">Metal-binding</keyword>
<comment type="caution">
    <text evidence="11">The sequence shown here is derived from an EMBL/GenBank/DDBJ whole genome shotgun (WGS) entry which is preliminary data.</text>
</comment>
<dbReference type="PROSITE" id="PS50089">
    <property type="entry name" value="ZF_RING_2"/>
    <property type="match status" value="1"/>
</dbReference>
<keyword evidence="2" id="KW-0547">Nucleotide-binding</keyword>
<dbReference type="GO" id="GO:0005634">
    <property type="term" value="C:nucleus"/>
    <property type="evidence" value="ECO:0007669"/>
    <property type="project" value="TreeGrafter"/>
</dbReference>
<dbReference type="InterPro" id="IPR038718">
    <property type="entry name" value="SNF2-like_sf"/>
</dbReference>
<evidence type="ECO:0000313" key="12">
    <source>
        <dbReference type="Proteomes" id="UP001218218"/>
    </source>
</evidence>
<dbReference type="EMBL" id="JARIHO010000009">
    <property type="protein sequence ID" value="KAJ7355512.1"/>
    <property type="molecule type" value="Genomic_DNA"/>
</dbReference>
<dbReference type="SUPFAM" id="SSF57850">
    <property type="entry name" value="RING/U-box"/>
    <property type="match status" value="1"/>
</dbReference>
<dbReference type="InterPro" id="IPR027417">
    <property type="entry name" value="P-loop_NTPase"/>
</dbReference>
<evidence type="ECO:0000256" key="7">
    <source>
        <dbReference type="PROSITE-ProRule" id="PRU00175"/>
    </source>
</evidence>
<accession>A0AAD7AD63</accession>
<evidence type="ECO:0000256" key="1">
    <source>
        <dbReference type="ARBA" id="ARBA00022723"/>
    </source>
</evidence>
<evidence type="ECO:0000256" key="4">
    <source>
        <dbReference type="ARBA" id="ARBA00022801"/>
    </source>
</evidence>
<evidence type="ECO:0000256" key="6">
    <source>
        <dbReference type="ARBA" id="ARBA00022840"/>
    </source>
</evidence>
<dbReference type="InterPro" id="IPR059033">
    <property type="entry name" value="C144_05_dom"/>
</dbReference>
<dbReference type="InterPro" id="IPR014001">
    <property type="entry name" value="Helicase_ATP-bd"/>
</dbReference>
<dbReference type="GO" id="GO:0000209">
    <property type="term" value="P:protein polyubiquitination"/>
    <property type="evidence" value="ECO:0007669"/>
    <property type="project" value="TreeGrafter"/>
</dbReference>
<dbReference type="InterPro" id="IPR018957">
    <property type="entry name" value="Znf_C3HC4_RING-type"/>
</dbReference>
<dbReference type="GO" id="GO:0061630">
    <property type="term" value="F:ubiquitin protein ligase activity"/>
    <property type="evidence" value="ECO:0007669"/>
    <property type="project" value="TreeGrafter"/>
</dbReference>
<dbReference type="CDD" id="cd18793">
    <property type="entry name" value="SF2_C_SNF"/>
    <property type="match status" value="1"/>
</dbReference>
<evidence type="ECO:0000256" key="8">
    <source>
        <dbReference type="SAM" id="MobiDB-lite"/>
    </source>
</evidence>
<dbReference type="InterPro" id="IPR052583">
    <property type="entry name" value="ATP-helicase/E3_Ub-Ligase"/>
</dbReference>
<evidence type="ECO:0000259" key="9">
    <source>
        <dbReference type="PROSITE" id="PS50089"/>
    </source>
</evidence>
<dbReference type="InterPro" id="IPR001841">
    <property type="entry name" value="Znf_RING"/>
</dbReference>
<feature type="compositionally biased region" description="Acidic residues" evidence="8">
    <location>
        <begin position="553"/>
        <end position="567"/>
    </location>
</feature>
<evidence type="ECO:0000259" key="10">
    <source>
        <dbReference type="PROSITE" id="PS51192"/>
    </source>
</evidence>
<evidence type="ECO:0000256" key="5">
    <source>
        <dbReference type="ARBA" id="ARBA00022833"/>
    </source>
</evidence>
<dbReference type="Gene3D" id="3.30.40.10">
    <property type="entry name" value="Zinc/RING finger domain, C3HC4 (zinc finger)"/>
    <property type="match status" value="1"/>
</dbReference>
<feature type="compositionally biased region" description="Acidic residues" evidence="8">
    <location>
        <begin position="889"/>
        <end position="898"/>
    </location>
</feature>
<dbReference type="InterPro" id="IPR049730">
    <property type="entry name" value="SNF2/RAD54-like_C"/>
</dbReference>
<feature type="domain" description="RING-type" evidence="9">
    <location>
        <begin position="1343"/>
        <end position="1383"/>
    </location>
</feature>
<keyword evidence="5" id="KW-0862">Zinc</keyword>
<dbReference type="Pfam" id="PF00176">
    <property type="entry name" value="SNF2-rel_dom"/>
    <property type="match status" value="1"/>
</dbReference>
<protein>
    <submittedName>
        <fullName evidence="11">SNF2 family N-terminal domain-containing protein</fullName>
    </submittedName>
</protein>
<dbReference type="Proteomes" id="UP001218218">
    <property type="component" value="Unassembled WGS sequence"/>
</dbReference>
<name>A0AAD7AD63_9AGAR</name>
<dbReference type="InterPro" id="IPR000330">
    <property type="entry name" value="SNF2_N"/>
</dbReference>
<feature type="region of interest" description="Disordered" evidence="8">
    <location>
        <begin position="520"/>
        <end position="567"/>
    </location>
</feature>
<dbReference type="PROSITE" id="PS00518">
    <property type="entry name" value="ZF_RING_1"/>
    <property type="match status" value="1"/>
</dbReference>
<organism evidence="11 12">
    <name type="scientific">Mycena albidolilacea</name>
    <dbReference type="NCBI Taxonomy" id="1033008"/>
    <lineage>
        <taxon>Eukaryota</taxon>
        <taxon>Fungi</taxon>
        <taxon>Dikarya</taxon>
        <taxon>Basidiomycota</taxon>
        <taxon>Agaricomycotina</taxon>
        <taxon>Agaricomycetes</taxon>
        <taxon>Agaricomycetidae</taxon>
        <taxon>Agaricales</taxon>
        <taxon>Marasmiineae</taxon>
        <taxon>Mycenaceae</taxon>
        <taxon>Mycena</taxon>
    </lineage>
</organism>
<feature type="region of interest" description="Disordered" evidence="8">
    <location>
        <begin position="55"/>
        <end position="95"/>
    </location>
</feature>
<dbReference type="SUPFAM" id="SSF52540">
    <property type="entry name" value="P-loop containing nucleoside triphosphate hydrolases"/>
    <property type="match status" value="2"/>
</dbReference>
<sequence length="1672" mass="187696">MRDTISQHDEAIRALPHHLGLSPGFSIVQPNLNYRPALNISELAQLLQIPISNASDASESKGKGKKRATSVALPLTTKPQKRVKSSASSPSAKADEEVGNFTWTTMEYPSLRDAQFHSTAPAESIPVLSHAFEIEYNTLIPPGPMPGYFTQKSHEDWVSDEQNLEKTLELLSSLCESHEFDLGAVGLTDYYGRVVVVSEVLQKRTGDAQWLFLLPTLLDELDYDSLDLSYRHKNHDVLLACLDLQRAGRIAINGHITLVMRPEGNAERLPFSLRVQLTISLTDSIYEPIRKLAPKSTLEDSQRRLLQFLYPDPALLPRSGTVTNIPFFYSILGPAPHTATDDTMQPEALLPTLLPFQRRSVRWLLDREGKTVTPNGEIVEKPTDSEYFTFWERIEEGNKVFFVHRVTGDVALTRPDDDRPAPGAILAEEPGLGKTLEIISLILLTPSDRHPGMKHWDPGMEIEVKAVKTTLIVTPPALATQWIDELKLHAPSLKVLVYEGWTKLKVPITASDVEKERAKRLAAASRGKRKAKAKAKPKKKQTTKGWKKHATDSEDEDSEGELDENEAGEDIEEVLDWCSYVQGFDVVITTYQTLGTDVNVARPAPKRPRREDVVYSTPERARSPLILVEWAKVVMDEVQMVGGGKVEDMVSLIPRRSSFAVSGTPARTQISDLIHVLRFLRVDHIVGTHHRHWARLAVPGYSNHFSALFQSIAIRTMKGSVTNELTIPQQTRFLVSIEMGRVERHVYDQNLESILLELGLDARGVDVHGQNRVPDGALLRSSLRRLRAICTHPQVGQVGSKLGKPGALKSMEQVLQTMCNENWNAVLDDCKNKTQGLIRMAQLQQHGDDKNRYQHALETLLLAEKEATRLLEEIESTITTHEANRSLDQADETEEMEPDSSTSLNVKGKGKERELERSPSPLSDMESHEDDDDGSEPSALKEHRTKRAALKQRLREAKLVMHRVKFLEGDVYHMLGASQSAAEDAAYAEAENIRRAILKTSEKAAIEAMSLLAQDATSKGLTGEELQIDTPFLEYEFKRLQKAALQKAAKNKNVDPESSKNSEAEKIAESVALQEEANEIIENVLNEQSSLLWEWRGHLTDLLTQQLTPGEEADGQEYQRTLDDQGEAETFLVNYTSLLADRREALMKERTLLAAHDAREKKLRHTKAAIKAAAVLDTPPIENHIELQPEHQVLHLELSTKRKDLVAELQGRAIKSVVIDMATKQARMHKEDEHKTMLRDATSDLRSLITEQATLLDKLDADLANYRKAFNQRILYFRQLQEISDAVGDVEFENTAAQALVECVTEQGDLAAKINTNRARQRYLDHLSKNKMSGEKDEDEETCILCKCDFIRGFITHCAHVFCEDCMKAWVAKKQGNTCPVCRVAIDPEKLERFTVEEQPQAPKPVGQPEPVPKSRREIMYNMIDPKIFEEIQAMPSFGDYGNKIQTLVRHLTYIRNVDPGAKSIVFSAWADSLFIVERALQENGILCLRIDQKRKGIPAVKHFASSEDINVLLLHGERENAGLNITCASRVFLLESVVHHGFEIQAIARIDRMGQKRPTEVYCYYAEDTIEKNILDLAARQGTSLYTKDNSVGSITNISSLAGDGEQKVIDSPAKKMQKKGDFIFKVEDMLQILFPHLFEDIEYLIPVEDEDVVMENAPPINAVAGPSRLS</sequence>
<reference evidence="11" key="1">
    <citation type="submission" date="2023-03" db="EMBL/GenBank/DDBJ databases">
        <title>Massive genome expansion in bonnet fungi (Mycena s.s.) driven by repeated elements and novel gene families across ecological guilds.</title>
        <authorList>
            <consortium name="Lawrence Berkeley National Laboratory"/>
            <person name="Harder C.B."/>
            <person name="Miyauchi S."/>
            <person name="Viragh M."/>
            <person name="Kuo A."/>
            <person name="Thoen E."/>
            <person name="Andreopoulos B."/>
            <person name="Lu D."/>
            <person name="Skrede I."/>
            <person name="Drula E."/>
            <person name="Henrissat B."/>
            <person name="Morin E."/>
            <person name="Kohler A."/>
            <person name="Barry K."/>
            <person name="LaButti K."/>
            <person name="Morin E."/>
            <person name="Salamov A."/>
            <person name="Lipzen A."/>
            <person name="Mereny Z."/>
            <person name="Hegedus B."/>
            <person name="Baldrian P."/>
            <person name="Stursova M."/>
            <person name="Weitz H."/>
            <person name="Taylor A."/>
            <person name="Grigoriev I.V."/>
            <person name="Nagy L.G."/>
            <person name="Martin F."/>
            <person name="Kauserud H."/>
        </authorList>
    </citation>
    <scope>NUCLEOTIDE SEQUENCE</scope>
    <source>
        <strain evidence="11">CBHHK002</strain>
    </source>
</reference>
<keyword evidence="4" id="KW-0378">Hydrolase</keyword>
<dbReference type="SMART" id="SM00184">
    <property type="entry name" value="RING"/>
    <property type="match status" value="1"/>
</dbReference>
<dbReference type="PANTHER" id="PTHR45865:SF1">
    <property type="entry name" value="E3 UBIQUITIN-PROTEIN LIGASE SHPRH"/>
    <property type="match status" value="1"/>
</dbReference>
<dbReference type="GO" id="GO:0016787">
    <property type="term" value="F:hydrolase activity"/>
    <property type="evidence" value="ECO:0007669"/>
    <property type="project" value="UniProtKB-KW"/>
</dbReference>
<evidence type="ECO:0000256" key="2">
    <source>
        <dbReference type="ARBA" id="ARBA00022741"/>
    </source>
</evidence>
<feature type="region of interest" description="Disordered" evidence="8">
    <location>
        <begin position="875"/>
        <end position="948"/>
    </location>
</feature>
<dbReference type="GO" id="GO:0008270">
    <property type="term" value="F:zinc ion binding"/>
    <property type="evidence" value="ECO:0007669"/>
    <property type="project" value="UniProtKB-KW"/>
</dbReference>
<dbReference type="InterPro" id="IPR013083">
    <property type="entry name" value="Znf_RING/FYVE/PHD"/>
</dbReference>
<dbReference type="Pfam" id="PF00097">
    <property type="entry name" value="zf-C3HC4"/>
    <property type="match status" value="1"/>
</dbReference>
<keyword evidence="12" id="KW-1185">Reference proteome</keyword>
<dbReference type="GO" id="GO:0005524">
    <property type="term" value="F:ATP binding"/>
    <property type="evidence" value="ECO:0007669"/>
    <property type="project" value="InterPro"/>
</dbReference>
<feature type="domain" description="Helicase ATP-binding" evidence="10">
    <location>
        <begin position="415"/>
        <end position="683"/>
    </location>
</feature>
<dbReference type="PANTHER" id="PTHR45865">
    <property type="entry name" value="E3 UBIQUITIN-PROTEIN LIGASE SHPRH FAMILY MEMBER"/>
    <property type="match status" value="1"/>
</dbReference>
<dbReference type="GO" id="GO:0006974">
    <property type="term" value="P:DNA damage response"/>
    <property type="evidence" value="ECO:0007669"/>
    <property type="project" value="TreeGrafter"/>
</dbReference>
<keyword evidence="3 7" id="KW-0863">Zinc-finger</keyword>
<evidence type="ECO:0000256" key="3">
    <source>
        <dbReference type="ARBA" id="ARBA00022771"/>
    </source>
</evidence>